<dbReference type="EMBL" id="AP014936">
    <property type="protein sequence ID" value="BAU47805.1"/>
    <property type="molecule type" value="Genomic_DNA"/>
</dbReference>
<dbReference type="Proteomes" id="UP000218899">
    <property type="component" value="Chromosome"/>
</dbReference>
<dbReference type="OrthoDB" id="5196031at2"/>
<dbReference type="Pfam" id="PF13472">
    <property type="entry name" value="Lipase_GDSL_2"/>
    <property type="match status" value="1"/>
</dbReference>
<keyword evidence="3" id="KW-1185">Reference proteome</keyword>
<dbReference type="SUPFAM" id="SSF52266">
    <property type="entry name" value="SGNH hydrolase"/>
    <property type="match status" value="1"/>
</dbReference>
<dbReference type="GO" id="GO:0004622">
    <property type="term" value="F:phosphatidylcholine lysophospholipase activity"/>
    <property type="evidence" value="ECO:0007669"/>
    <property type="project" value="TreeGrafter"/>
</dbReference>
<dbReference type="PANTHER" id="PTHR30383">
    <property type="entry name" value="THIOESTERASE 1/PROTEASE 1/LYSOPHOSPHOLIPASE L1"/>
    <property type="match status" value="1"/>
</dbReference>
<dbReference type="RefSeq" id="WP_096460217.1">
    <property type="nucleotide sequence ID" value="NZ_AP014936.1"/>
</dbReference>
<evidence type="ECO:0000313" key="3">
    <source>
        <dbReference type="Proteomes" id="UP000218899"/>
    </source>
</evidence>
<organism evidence="2 3">
    <name type="scientific">Sulfurifustis variabilis</name>
    <dbReference type="NCBI Taxonomy" id="1675686"/>
    <lineage>
        <taxon>Bacteria</taxon>
        <taxon>Pseudomonadati</taxon>
        <taxon>Pseudomonadota</taxon>
        <taxon>Gammaproteobacteria</taxon>
        <taxon>Acidiferrobacterales</taxon>
        <taxon>Acidiferrobacteraceae</taxon>
        <taxon>Sulfurifustis</taxon>
    </lineage>
</organism>
<dbReference type="KEGG" id="sva:SVA_1230"/>
<feature type="domain" description="SGNH hydrolase-type esterase" evidence="1">
    <location>
        <begin position="11"/>
        <end position="185"/>
    </location>
</feature>
<evidence type="ECO:0000313" key="2">
    <source>
        <dbReference type="EMBL" id="BAU47805.1"/>
    </source>
</evidence>
<dbReference type="PANTHER" id="PTHR30383:SF5">
    <property type="entry name" value="SGNH HYDROLASE-TYPE ESTERASE DOMAIN-CONTAINING PROTEIN"/>
    <property type="match status" value="1"/>
</dbReference>
<proteinExistence type="predicted"/>
<name>A0A1B4V375_9GAMM</name>
<dbReference type="Gene3D" id="3.40.50.1110">
    <property type="entry name" value="SGNH hydrolase"/>
    <property type="match status" value="1"/>
</dbReference>
<protein>
    <submittedName>
        <fullName evidence="2">Lipase</fullName>
    </submittedName>
</protein>
<reference evidence="2 3" key="1">
    <citation type="submission" date="2015-08" db="EMBL/GenBank/DDBJ databases">
        <title>Complete genome sequence of Sulfurifustis variabilis.</title>
        <authorList>
            <person name="Miura A."/>
            <person name="Kojima H."/>
            <person name="Fukui M."/>
        </authorList>
    </citation>
    <scope>NUCLEOTIDE SEQUENCE [LARGE SCALE GENOMIC DNA]</scope>
    <source>
        <strain evidence="3">skN76</strain>
    </source>
</reference>
<sequence length="202" mass="21796">MKDPGDHRICFVGDSFVQGTLDPECRGWVGRVAAAARARGFDVTAYNLGVRRDTSRDVRARWEAECRARLPAGCAGHVVFSFGANDATLEEGRPRVGEEESTANLAAVLAAARTHYAVRVVGPPPVGDAEQDERILRLCARYAETAAELDIPYLPLAAKLAEDPVWRNEVAASDGSHPGAAGYRLIASLVLAWPSWWFGPAP</sequence>
<dbReference type="AlphaFoldDB" id="A0A1B4V375"/>
<dbReference type="InterPro" id="IPR051532">
    <property type="entry name" value="Ester_Hydrolysis_Enzymes"/>
</dbReference>
<dbReference type="InterPro" id="IPR036514">
    <property type="entry name" value="SGNH_hydro_sf"/>
</dbReference>
<dbReference type="InterPro" id="IPR013830">
    <property type="entry name" value="SGNH_hydro"/>
</dbReference>
<accession>A0A1B4V375</accession>
<gene>
    <name evidence="2" type="ORF">SVA_1230</name>
</gene>
<evidence type="ECO:0000259" key="1">
    <source>
        <dbReference type="Pfam" id="PF13472"/>
    </source>
</evidence>